<dbReference type="HOGENOM" id="CLU_1861940_0_0_9"/>
<dbReference type="EMBL" id="CP003639">
    <property type="protein sequence ID" value="AFM40402.1"/>
    <property type="molecule type" value="Genomic_DNA"/>
</dbReference>
<protein>
    <submittedName>
        <fullName evidence="1">Uncharacterized protein</fullName>
    </submittedName>
</protein>
<evidence type="ECO:0000313" key="1">
    <source>
        <dbReference type="EMBL" id="AFM40402.1"/>
    </source>
</evidence>
<dbReference type="STRING" id="646529.Desaci_1379"/>
<sequence length="137" mass="16153">MLNFQKEIERILHQVGDYDSFMTDDQFSRCYRISETVLEINKQTNDIVIIFLEDRFEFQTLLYNPAWYPTQVVKGNKVIPIVITYENGRAHSARNWCIFRETSEGVARMLMSAVPQGLAHNSRWVTKEIAFEQMALW</sequence>
<name>I4D3M8_DESAJ</name>
<dbReference type="KEGG" id="dai:Desaci_1379"/>
<accession>I4D3M8</accession>
<keyword evidence="2" id="KW-1185">Reference proteome</keyword>
<reference evidence="1 2" key="1">
    <citation type="journal article" date="2012" name="J. Bacteriol.">
        <title>Complete genome sequences of Desulfosporosinus orientis DSM765T, Desulfosporosinus youngiae DSM17734T, Desulfosporosinus meridiei DSM13257T, and Desulfosporosinus acidiphilus DSM22704T.</title>
        <authorList>
            <person name="Pester M."/>
            <person name="Brambilla E."/>
            <person name="Alazard D."/>
            <person name="Rattei T."/>
            <person name="Weinmaier T."/>
            <person name="Han J."/>
            <person name="Lucas S."/>
            <person name="Lapidus A."/>
            <person name="Cheng J.F."/>
            <person name="Goodwin L."/>
            <person name="Pitluck S."/>
            <person name="Peters L."/>
            <person name="Ovchinnikova G."/>
            <person name="Teshima H."/>
            <person name="Detter J.C."/>
            <person name="Han C.S."/>
            <person name="Tapia R."/>
            <person name="Land M.L."/>
            <person name="Hauser L."/>
            <person name="Kyrpides N.C."/>
            <person name="Ivanova N.N."/>
            <person name="Pagani I."/>
            <person name="Huntmann M."/>
            <person name="Wei C.L."/>
            <person name="Davenport K.W."/>
            <person name="Daligault H."/>
            <person name="Chain P.S."/>
            <person name="Chen A."/>
            <person name="Mavromatis K."/>
            <person name="Markowitz V."/>
            <person name="Szeto E."/>
            <person name="Mikhailova N."/>
            <person name="Pati A."/>
            <person name="Wagner M."/>
            <person name="Woyke T."/>
            <person name="Ollivier B."/>
            <person name="Klenk H.P."/>
            <person name="Spring S."/>
            <person name="Loy A."/>
        </authorList>
    </citation>
    <scope>NUCLEOTIDE SEQUENCE [LARGE SCALE GENOMIC DNA]</scope>
    <source>
        <strain evidence="2">DSM 22704 / JCM 16185 / SJ4</strain>
    </source>
</reference>
<proteinExistence type="predicted"/>
<organism evidence="1 2">
    <name type="scientific">Desulfosporosinus acidiphilus (strain DSM 22704 / JCM 16185 / SJ4)</name>
    <dbReference type="NCBI Taxonomy" id="646529"/>
    <lineage>
        <taxon>Bacteria</taxon>
        <taxon>Bacillati</taxon>
        <taxon>Bacillota</taxon>
        <taxon>Clostridia</taxon>
        <taxon>Eubacteriales</taxon>
        <taxon>Desulfitobacteriaceae</taxon>
        <taxon>Desulfosporosinus</taxon>
    </lineage>
</organism>
<evidence type="ECO:0000313" key="2">
    <source>
        <dbReference type="Proteomes" id="UP000002892"/>
    </source>
</evidence>
<dbReference type="Proteomes" id="UP000002892">
    <property type="component" value="Chromosome"/>
</dbReference>
<dbReference type="OrthoDB" id="1799060at2"/>
<gene>
    <name evidence="1" type="ordered locus">Desaci_1379</name>
</gene>
<dbReference type="AlphaFoldDB" id="I4D3M8"/>
<dbReference type="RefSeq" id="WP_014826409.1">
    <property type="nucleotide sequence ID" value="NC_018068.1"/>
</dbReference>